<evidence type="ECO:0000256" key="1">
    <source>
        <dbReference type="SAM" id="MobiDB-lite"/>
    </source>
</evidence>
<name>A0A6A6XZT2_9PLEO</name>
<keyword evidence="3" id="KW-1185">Reference proteome</keyword>
<feature type="region of interest" description="Disordered" evidence="1">
    <location>
        <begin position="1"/>
        <end position="21"/>
    </location>
</feature>
<gene>
    <name evidence="2" type="ORF">K505DRAFT_43730</name>
</gene>
<proteinExistence type="predicted"/>
<dbReference type="AlphaFoldDB" id="A0A6A6XZT2"/>
<organism evidence="2 3">
    <name type="scientific">Melanomma pulvis-pyrius CBS 109.77</name>
    <dbReference type="NCBI Taxonomy" id="1314802"/>
    <lineage>
        <taxon>Eukaryota</taxon>
        <taxon>Fungi</taxon>
        <taxon>Dikarya</taxon>
        <taxon>Ascomycota</taxon>
        <taxon>Pezizomycotina</taxon>
        <taxon>Dothideomycetes</taxon>
        <taxon>Pleosporomycetidae</taxon>
        <taxon>Pleosporales</taxon>
        <taxon>Melanommataceae</taxon>
        <taxon>Melanomma</taxon>
    </lineage>
</organism>
<accession>A0A6A6XZT2</accession>
<dbReference type="EMBL" id="MU001739">
    <property type="protein sequence ID" value="KAF2801097.1"/>
    <property type="molecule type" value="Genomic_DNA"/>
</dbReference>
<reference evidence="2" key="1">
    <citation type="journal article" date="2020" name="Stud. Mycol.">
        <title>101 Dothideomycetes genomes: a test case for predicting lifestyles and emergence of pathogens.</title>
        <authorList>
            <person name="Haridas S."/>
            <person name="Albert R."/>
            <person name="Binder M."/>
            <person name="Bloem J."/>
            <person name="Labutti K."/>
            <person name="Salamov A."/>
            <person name="Andreopoulos B."/>
            <person name="Baker S."/>
            <person name="Barry K."/>
            <person name="Bills G."/>
            <person name="Bluhm B."/>
            <person name="Cannon C."/>
            <person name="Castanera R."/>
            <person name="Culley D."/>
            <person name="Daum C."/>
            <person name="Ezra D."/>
            <person name="Gonzalez J."/>
            <person name="Henrissat B."/>
            <person name="Kuo A."/>
            <person name="Liang C."/>
            <person name="Lipzen A."/>
            <person name="Lutzoni F."/>
            <person name="Magnuson J."/>
            <person name="Mondo S."/>
            <person name="Nolan M."/>
            <person name="Ohm R."/>
            <person name="Pangilinan J."/>
            <person name="Park H.-J."/>
            <person name="Ramirez L."/>
            <person name="Alfaro M."/>
            <person name="Sun H."/>
            <person name="Tritt A."/>
            <person name="Yoshinaga Y."/>
            <person name="Zwiers L.-H."/>
            <person name="Turgeon B."/>
            <person name="Goodwin S."/>
            <person name="Spatafora J."/>
            <person name="Crous P."/>
            <person name="Grigoriev I."/>
        </authorList>
    </citation>
    <scope>NUCLEOTIDE SEQUENCE</scope>
    <source>
        <strain evidence="2">CBS 109.77</strain>
    </source>
</reference>
<evidence type="ECO:0000313" key="2">
    <source>
        <dbReference type="EMBL" id="KAF2801097.1"/>
    </source>
</evidence>
<evidence type="ECO:0000313" key="3">
    <source>
        <dbReference type="Proteomes" id="UP000799757"/>
    </source>
</evidence>
<sequence>MQPVPRPTIPSHRGTYMQSAAPSIGPSAPVPICISACSCRYLSPYLHPSLDPLSILPVQTHPYRPKKNPPSDVHNTPIPAPNTHAYNHLYATPPSHPRAPRTSLMHPSHDPPRAPLPAALHTAVCREKFRIEDLRRILEMGVGRAVLEPVWERGDLVRINAWACGCSCRQRGDVFAGDMLRWDGTGWDGMGRDGGW</sequence>
<protein>
    <submittedName>
        <fullName evidence="2">Uncharacterized protein</fullName>
    </submittedName>
</protein>
<dbReference type="Proteomes" id="UP000799757">
    <property type="component" value="Unassembled WGS sequence"/>
</dbReference>